<accession>A0A328BV07</accession>
<dbReference type="PANTHER" id="PTHR30461:SF26">
    <property type="entry name" value="RESOLVASE HOMOLOG YNEB"/>
    <property type="match status" value="1"/>
</dbReference>
<organism evidence="3 4">
    <name type="scientific">Glaesserella australis</name>
    <dbReference type="NCBI Taxonomy" id="2094024"/>
    <lineage>
        <taxon>Bacteria</taxon>
        <taxon>Pseudomonadati</taxon>
        <taxon>Pseudomonadota</taxon>
        <taxon>Gammaproteobacteria</taxon>
        <taxon>Pasteurellales</taxon>
        <taxon>Pasteurellaceae</taxon>
        <taxon>Glaesserella</taxon>
    </lineage>
</organism>
<dbReference type="SMART" id="SM00857">
    <property type="entry name" value="Resolvase"/>
    <property type="match status" value="1"/>
</dbReference>
<dbReference type="PROSITE" id="PS51736">
    <property type="entry name" value="RECOMBINASES_3"/>
    <property type="match status" value="1"/>
</dbReference>
<dbReference type="SUPFAM" id="SSF53041">
    <property type="entry name" value="Resolvase-like"/>
    <property type="match status" value="1"/>
</dbReference>
<evidence type="ECO:0000313" key="4">
    <source>
        <dbReference type="Proteomes" id="UP000248689"/>
    </source>
</evidence>
<sequence length="218" mass="25544">MLTARIYMRVSTDHQDLQRQEKLIKDTQEKGFYVAAVYREKISGVTEWEQRPELFRLINDLQQNDIVVAESIDRLTRLEPKKALELIEAIRSKGAKIQVPEVFDFDTISKELGSPTESFDPSFLMSDLFTAMQNMFFKLAVSVAYDDYRKRKERQRQGIELAKKQRRYRGRQPNIELHKSIVTSRQNGNSITKTAKVLNTSESTVQRVWRKFQLNHNS</sequence>
<reference evidence="4" key="1">
    <citation type="submission" date="2018-02" db="EMBL/GenBank/DDBJ databases">
        <title>Glaesserella australis sp. nov., isolated from the lungs of pigs.</title>
        <authorList>
            <person name="Turni C."/>
            <person name="Christensen H."/>
        </authorList>
    </citation>
    <scope>NUCLEOTIDE SEQUENCE [LARGE SCALE GENOMIC DNA]</scope>
    <source>
        <strain evidence="4">HS4635</strain>
    </source>
</reference>
<dbReference type="Pfam" id="PF00239">
    <property type="entry name" value="Resolvase"/>
    <property type="match status" value="1"/>
</dbReference>
<dbReference type="PANTHER" id="PTHR30461">
    <property type="entry name" value="DNA-INVERTASE FROM LAMBDOID PROPHAGE"/>
    <property type="match status" value="1"/>
</dbReference>
<dbReference type="OrthoDB" id="9786476at2"/>
<dbReference type="Gene3D" id="1.10.10.10">
    <property type="entry name" value="Winged helix-like DNA-binding domain superfamily/Winged helix DNA-binding domain"/>
    <property type="match status" value="1"/>
</dbReference>
<dbReference type="InterPro" id="IPR050639">
    <property type="entry name" value="SSR_resolvase"/>
</dbReference>
<comment type="caution">
    <text evidence="3">The sequence shown here is derived from an EMBL/GenBank/DDBJ whole genome shotgun (WGS) entry which is preliminary data.</text>
</comment>
<evidence type="ECO:0000259" key="2">
    <source>
        <dbReference type="PROSITE" id="PS51736"/>
    </source>
</evidence>
<dbReference type="InterPro" id="IPR036162">
    <property type="entry name" value="Resolvase-like_N_sf"/>
</dbReference>
<gene>
    <name evidence="3" type="ORF">C5N92_10220</name>
</gene>
<dbReference type="Proteomes" id="UP000248689">
    <property type="component" value="Unassembled WGS sequence"/>
</dbReference>
<protein>
    <submittedName>
        <fullName evidence="3">Resolvase</fullName>
    </submittedName>
</protein>
<dbReference type="EMBL" id="PTPX01000019">
    <property type="protein sequence ID" value="RAL18003.1"/>
    <property type="molecule type" value="Genomic_DNA"/>
</dbReference>
<evidence type="ECO:0000313" key="3">
    <source>
        <dbReference type="EMBL" id="RAL18003.1"/>
    </source>
</evidence>
<evidence type="ECO:0000256" key="1">
    <source>
        <dbReference type="ARBA" id="ARBA00009913"/>
    </source>
</evidence>
<dbReference type="GO" id="GO:0000150">
    <property type="term" value="F:DNA strand exchange activity"/>
    <property type="evidence" value="ECO:0007669"/>
    <property type="project" value="InterPro"/>
</dbReference>
<dbReference type="AlphaFoldDB" id="A0A328BV07"/>
<feature type="domain" description="Resolvase/invertase-type recombinase catalytic" evidence="2">
    <location>
        <begin position="3"/>
        <end position="158"/>
    </location>
</feature>
<dbReference type="Gene3D" id="3.40.50.1390">
    <property type="entry name" value="Resolvase, N-terminal catalytic domain"/>
    <property type="match status" value="1"/>
</dbReference>
<dbReference type="InterPro" id="IPR006119">
    <property type="entry name" value="Resolv_N"/>
</dbReference>
<dbReference type="InterPro" id="IPR036388">
    <property type="entry name" value="WH-like_DNA-bd_sf"/>
</dbReference>
<proteinExistence type="inferred from homology"/>
<keyword evidence="4" id="KW-1185">Reference proteome</keyword>
<name>A0A328BV07_9PAST</name>
<dbReference type="GO" id="GO:0003677">
    <property type="term" value="F:DNA binding"/>
    <property type="evidence" value="ECO:0007669"/>
    <property type="project" value="InterPro"/>
</dbReference>
<comment type="similarity">
    <text evidence="1">Belongs to the site-specific recombinase resolvase family.</text>
</comment>